<dbReference type="EMBL" id="RBKT01000001">
    <property type="protein sequence ID" value="RKR86399.1"/>
    <property type="molecule type" value="Genomic_DNA"/>
</dbReference>
<keyword evidence="3" id="KW-1185">Reference proteome</keyword>
<reference evidence="2 3" key="1">
    <citation type="submission" date="2018-10" db="EMBL/GenBank/DDBJ databases">
        <title>Sequencing the genomes of 1000 actinobacteria strains.</title>
        <authorList>
            <person name="Klenk H.-P."/>
        </authorList>
    </citation>
    <scope>NUCLEOTIDE SEQUENCE [LARGE SCALE GENOMIC DNA]</scope>
    <source>
        <strain evidence="2 3">DSM 45175</strain>
    </source>
</reference>
<dbReference type="Pfam" id="PF11706">
    <property type="entry name" value="zf-CGNR"/>
    <property type="match status" value="1"/>
</dbReference>
<dbReference type="AlphaFoldDB" id="A0A495JEA4"/>
<protein>
    <submittedName>
        <fullName evidence="2">Putative RNA-binding Zn ribbon-like protein</fullName>
    </submittedName>
</protein>
<dbReference type="InterPro" id="IPR010852">
    <property type="entry name" value="ABATE"/>
</dbReference>
<dbReference type="PANTHER" id="PTHR35525">
    <property type="entry name" value="BLL6575 PROTEIN"/>
    <property type="match status" value="1"/>
</dbReference>
<dbReference type="RefSeq" id="WP_121154386.1">
    <property type="nucleotide sequence ID" value="NZ_RBKT01000001.1"/>
</dbReference>
<evidence type="ECO:0000259" key="1">
    <source>
        <dbReference type="Pfam" id="PF11706"/>
    </source>
</evidence>
<organism evidence="2 3">
    <name type="scientific">Micromonospora pisi</name>
    <dbReference type="NCBI Taxonomy" id="589240"/>
    <lineage>
        <taxon>Bacteria</taxon>
        <taxon>Bacillati</taxon>
        <taxon>Actinomycetota</taxon>
        <taxon>Actinomycetes</taxon>
        <taxon>Micromonosporales</taxon>
        <taxon>Micromonosporaceae</taxon>
        <taxon>Micromonospora</taxon>
    </lineage>
</organism>
<accession>A0A495JEA4</accession>
<proteinExistence type="predicted"/>
<dbReference type="InterPro" id="IPR023286">
    <property type="entry name" value="ABATE_dom_sf"/>
</dbReference>
<feature type="domain" description="Zinc finger CGNR" evidence="1">
    <location>
        <begin position="141"/>
        <end position="183"/>
    </location>
</feature>
<evidence type="ECO:0000313" key="2">
    <source>
        <dbReference type="EMBL" id="RKR86399.1"/>
    </source>
</evidence>
<sequence length="194" mass="21833">MSWMASSRYGARTTDTGAVLVQELINTLGLADKPDLLAERRDALTWWDRSVRRWAAEREVTVPEAELSDDDLVGMRRLRDTFGELLATGRTPPEAAGATVTLVPGTDGLVRTAPTGRGAQWLASACWSEILLAQQGDTWSRIKMCRNDRCRIAFYDTSRNRSGVWHDVTRCGNIANLRASRERNRNRQDDQGRR</sequence>
<dbReference type="OrthoDB" id="123307at2"/>
<comment type="caution">
    <text evidence="2">The sequence shown here is derived from an EMBL/GenBank/DDBJ whole genome shotgun (WGS) entry which is preliminary data.</text>
</comment>
<dbReference type="Proteomes" id="UP000277671">
    <property type="component" value="Unassembled WGS sequence"/>
</dbReference>
<name>A0A495JEA4_9ACTN</name>
<gene>
    <name evidence="2" type="ORF">BDK92_0624</name>
</gene>
<dbReference type="InterPro" id="IPR021005">
    <property type="entry name" value="Znf_CGNR"/>
</dbReference>
<dbReference type="PANTHER" id="PTHR35525:SF3">
    <property type="entry name" value="BLL6575 PROTEIN"/>
    <property type="match status" value="1"/>
</dbReference>
<evidence type="ECO:0000313" key="3">
    <source>
        <dbReference type="Proteomes" id="UP000277671"/>
    </source>
</evidence>
<dbReference type="SUPFAM" id="SSF160904">
    <property type="entry name" value="Jann2411-like"/>
    <property type="match status" value="1"/>
</dbReference>
<dbReference type="Gene3D" id="1.10.3300.10">
    <property type="entry name" value="Jann2411-like domain"/>
    <property type="match status" value="1"/>
</dbReference>